<dbReference type="PANTHER" id="PTHR43381:SF5">
    <property type="entry name" value="TR-TYPE G DOMAIN-CONTAINING PROTEIN"/>
    <property type="match status" value="1"/>
</dbReference>
<dbReference type="SUPFAM" id="SSF52540">
    <property type="entry name" value="P-loop containing nucleoside triphosphate hydrolases"/>
    <property type="match status" value="1"/>
</dbReference>
<feature type="domain" description="Tr-type G" evidence="3">
    <location>
        <begin position="1"/>
        <end position="126"/>
    </location>
</feature>
<evidence type="ECO:0000256" key="1">
    <source>
        <dbReference type="ARBA" id="ARBA00022741"/>
    </source>
</evidence>
<proteinExistence type="predicted"/>
<gene>
    <name evidence="4" type="ORF">RF11_12813</name>
</gene>
<dbReference type="Proteomes" id="UP000031668">
    <property type="component" value="Unassembled WGS sequence"/>
</dbReference>
<name>A0A0C2MAN4_THEKT</name>
<dbReference type="InterPro" id="IPR027417">
    <property type="entry name" value="P-loop_NTPase"/>
</dbReference>
<dbReference type="Pfam" id="PF00009">
    <property type="entry name" value="GTP_EFTU"/>
    <property type="match status" value="1"/>
</dbReference>
<dbReference type="PANTHER" id="PTHR43381">
    <property type="entry name" value="TRANSLATION INITIATION FACTOR IF-2-RELATED"/>
    <property type="match status" value="1"/>
</dbReference>
<dbReference type="Pfam" id="PF11987">
    <property type="entry name" value="IF-2"/>
    <property type="match status" value="1"/>
</dbReference>
<dbReference type="InterPro" id="IPR000795">
    <property type="entry name" value="T_Tr_GTP-bd_dom"/>
</dbReference>
<dbReference type="GO" id="GO:0003743">
    <property type="term" value="F:translation initiation factor activity"/>
    <property type="evidence" value="ECO:0007669"/>
    <property type="project" value="UniProtKB-KW"/>
</dbReference>
<evidence type="ECO:0000313" key="4">
    <source>
        <dbReference type="EMBL" id="KII61399.1"/>
    </source>
</evidence>
<sequence>MILKNEKLCFIDTPGHSTFSNVRSRGVQSTDMVVLVIASDNGIQEQTVECINLIKAAITPFVICITKIDKKGTDIERIYNDLCKMGIEPEAVGGNVPSFEISALTGQGMKEFIEFLPKFAKKIDLSYDVTAPATGTIIDLRISSSLGKIATCILRQGKLKRGDLVSCGSTFAKVKQIILEDGKYANEVFASQPFHLVGWNSTPIPGEIFHLIDKNIKLKELQKITRLPMFGHSLVSGRLNHVGDSEYLTYDENNPLRINLLIKCDNYGSAEAVYQGIKHCNDPRVVINIYCCGIDNLETYTLLSVPESHTLIYTLNTEINSEAREILLKQKFAINSFEIIYKLFDHIKHYIQLEIRKAKVLKQVGAAKVLATFQLSGKLKRYVIGMKVCDGAFYNEKDVIVHIYRNNELLHQDTISSIKKLKTTVSVVNFGDECGISLKSPYKVKPGDDVVCYRLFPDERSVNWHY</sequence>
<protein>
    <submittedName>
        <fullName evidence="4">Translation initiation factor IF-2</fullName>
    </submittedName>
</protein>
<dbReference type="Pfam" id="PF22042">
    <property type="entry name" value="EF-G_D2"/>
    <property type="match status" value="1"/>
</dbReference>
<keyword evidence="2" id="KW-0342">GTP-binding</keyword>
<dbReference type="SUPFAM" id="SSF52156">
    <property type="entry name" value="Initiation factor IF2/eIF5b, domain 3"/>
    <property type="match status" value="1"/>
</dbReference>
<dbReference type="GO" id="GO:0005737">
    <property type="term" value="C:cytoplasm"/>
    <property type="evidence" value="ECO:0007669"/>
    <property type="project" value="TreeGrafter"/>
</dbReference>
<dbReference type="SUPFAM" id="SSF50447">
    <property type="entry name" value="Translation proteins"/>
    <property type="match status" value="2"/>
</dbReference>
<dbReference type="AlphaFoldDB" id="A0A0C2MAN4"/>
<dbReference type="InterPro" id="IPR009000">
    <property type="entry name" value="Transl_B-barrel_sf"/>
</dbReference>
<dbReference type="InterPro" id="IPR023115">
    <property type="entry name" value="TIF_IF2_dom3"/>
</dbReference>
<dbReference type="OrthoDB" id="361630at2759"/>
<dbReference type="EMBL" id="JWZT01005339">
    <property type="protein sequence ID" value="KII61399.1"/>
    <property type="molecule type" value="Genomic_DNA"/>
</dbReference>
<evidence type="ECO:0000259" key="3">
    <source>
        <dbReference type="PROSITE" id="PS51722"/>
    </source>
</evidence>
<dbReference type="InterPro" id="IPR053905">
    <property type="entry name" value="EF-G-like_DII"/>
</dbReference>
<evidence type="ECO:0000313" key="5">
    <source>
        <dbReference type="Proteomes" id="UP000031668"/>
    </source>
</evidence>
<evidence type="ECO:0000256" key="2">
    <source>
        <dbReference type="ARBA" id="ARBA00023134"/>
    </source>
</evidence>
<keyword evidence="4" id="KW-0648">Protein biosynthesis</keyword>
<dbReference type="Gene3D" id="2.40.30.10">
    <property type="entry name" value="Translation factors"/>
    <property type="match status" value="2"/>
</dbReference>
<dbReference type="InterPro" id="IPR036925">
    <property type="entry name" value="TIF_IF2_dom3_sf"/>
</dbReference>
<dbReference type="GO" id="GO:0005525">
    <property type="term" value="F:GTP binding"/>
    <property type="evidence" value="ECO:0007669"/>
    <property type="project" value="UniProtKB-KW"/>
</dbReference>
<keyword evidence="4" id="KW-0396">Initiation factor</keyword>
<dbReference type="OMA" id="DHPLREY"/>
<dbReference type="Gene3D" id="3.40.50.300">
    <property type="entry name" value="P-loop containing nucleotide triphosphate hydrolases"/>
    <property type="match status" value="1"/>
</dbReference>
<dbReference type="InterPro" id="IPR015760">
    <property type="entry name" value="TIF_IF2"/>
</dbReference>
<organism evidence="4 5">
    <name type="scientific">Thelohanellus kitauei</name>
    <name type="common">Myxosporean</name>
    <dbReference type="NCBI Taxonomy" id="669202"/>
    <lineage>
        <taxon>Eukaryota</taxon>
        <taxon>Metazoa</taxon>
        <taxon>Cnidaria</taxon>
        <taxon>Myxozoa</taxon>
        <taxon>Myxosporea</taxon>
        <taxon>Bivalvulida</taxon>
        <taxon>Platysporina</taxon>
        <taxon>Myxobolidae</taxon>
        <taxon>Thelohanellus</taxon>
    </lineage>
</organism>
<accession>A0A0C2MAN4</accession>
<reference evidence="4 5" key="1">
    <citation type="journal article" date="2014" name="Genome Biol. Evol.">
        <title>The genome of the myxosporean Thelohanellus kitauei shows adaptations to nutrient acquisition within its fish host.</title>
        <authorList>
            <person name="Yang Y."/>
            <person name="Xiong J."/>
            <person name="Zhou Z."/>
            <person name="Huo F."/>
            <person name="Miao W."/>
            <person name="Ran C."/>
            <person name="Liu Y."/>
            <person name="Zhang J."/>
            <person name="Feng J."/>
            <person name="Wang M."/>
            <person name="Wang M."/>
            <person name="Wang L."/>
            <person name="Yao B."/>
        </authorList>
    </citation>
    <scope>NUCLEOTIDE SEQUENCE [LARGE SCALE GENOMIC DNA]</scope>
    <source>
        <strain evidence="4">Wuqing</strain>
    </source>
</reference>
<dbReference type="GO" id="GO:0003924">
    <property type="term" value="F:GTPase activity"/>
    <property type="evidence" value="ECO:0007669"/>
    <property type="project" value="InterPro"/>
</dbReference>
<dbReference type="Gene3D" id="3.40.50.10050">
    <property type="entry name" value="Translation initiation factor IF- 2, domain 3"/>
    <property type="match status" value="1"/>
</dbReference>
<keyword evidence="1" id="KW-0547">Nucleotide-binding</keyword>
<dbReference type="PROSITE" id="PS51722">
    <property type="entry name" value="G_TR_2"/>
    <property type="match status" value="1"/>
</dbReference>
<comment type="caution">
    <text evidence="4">The sequence shown here is derived from an EMBL/GenBank/DDBJ whole genome shotgun (WGS) entry which is preliminary data.</text>
</comment>
<keyword evidence="5" id="KW-1185">Reference proteome</keyword>